<gene>
    <name evidence="5" type="ORF">BV898_18415</name>
</gene>
<evidence type="ECO:0000256" key="2">
    <source>
        <dbReference type="ARBA" id="ARBA00022741"/>
    </source>
</evidence>
<evidence type="ECO:0000256" key="4">
    <source>
        <dbReference type="SAM" id="MobiDB-lite"/>
    </source>
</evidence>
<dbReference type="Pfam" id="PF00012">
    <property type="entry name" value="HSP70"/>
    <property type="match status" value="1"/>
</dbReference>
<dbReference type="SUPFAM" id="SSF53067">
    <property type="entry name" value="Actin-like ATPase domain"/>
    <property type="match status" value="2"/>
</dbReference>
<keyword evidence="6" id="KW-1185">Reference proteome</keyword>
<evidence type="ECO:0000256" key="1">
    <source>
        <dbReference type="ARBA" id="ARBA00007381"/>
    </source>
</evidence>
<reference evidence="6" key="1">
    <citation type="submission" date="2017-01" db="EMBL/GenBank/DDBJ databases">
        <title>Comparative genomics of anhydrobiosis in the tardigrade Hypsibius dujardini.</title>
        <authorList>
            <person name="Yoshida Y."/>
            <person name="Koutsovoulos G."/>
            <person name="Laetsch D."/>
            <person name="Stevens L."/>
            <person name="Kumar S."/>
            <person name="Horikawa D."/>
            <person name="Ishino K."/>
            <person name="Komine S."/>
            <person name="Tomita M."/>
            <person name="Blaxter M."/>
            <person name="Arakawa K."/>
        </authorList>
    </citation>
    <scope>NUCLEOTIDE SEQUENCE [LARGE SCALE GENOMIC DNA]</scope>
    <source>
        <strain evidence="6">Z151</strain>
    </source>
</reference>
<evidence type="ECO:0000256" key="3">
    <source>
        <dbReference type="ARBA" id="ARBA00022840"/>
    </source>
</evidence>
<sequence length="838" mass="94235">MGAKTAETMLGIDFGESKISVAVFDRGHVRMIESCEGTNSTPCCAFIFDKDCIVTGSEAREHAIRYPGGYASHFKTSLICRTWEEFSAHLKRSYMSVQLENSSEYALCTKEKTHTLRQSAKQLTVLLLRDVKRQAEYMLHQTITKCAVSLPDSWSKDQRKLMVQCLKSAGFQRSLTVSESFSALLGIYLRFTPDELETAVCKRIVVDIGYAESRVTVFKCNGVLQEEVFYMEAIKRGGSDIDRELLNYCAERFIEEHAFDFRSDQETCLRVLLCCEDGKKLFSSHRSGPVTIYVRDVYQGYALDCPISFSTFKNACEPTAAAIVEETTQKVKQYLVEPYEIYLVGGGSKVKIIQEMFRQRFSRHVNRELLSCPNEMTVSGAAGFALYNEQRLQSISSTAVVLLNRGGGNSEGSNRHSIMPLTNMAIKMGNFGSYLPDIGREKRPKSVRDAAVGPSNPVEAVVSSYTQTEVPVKSLLQYYNMADNANQLADSERSEINRLLMEFSQQGYNNRQLCSTELLGDLLKDCNVALAAKIYCAADCTMKALECFRECNDFEELVRYLVEKNDPDWWAKVLHGENPDRVTIIDHAVREAGKSDSAVKILMAFIESELWDEVEEIITAGHASRSGHNTTSDQENTLVILKAIKTDPTSLTSHAKNLHPDDGPLVAKVVSSYGLQEEAFCILQSLKLNVLAVELLTSDLKDFARAKKFASTCNQADVWSALGAIQLKHGMVGDCVRSYVEAVDPKDYENVVRHAREQDNWDGLVEYLIMVYDKYRNQFAYDYMIVALGKTNRLSELTEIKMDLEQRHTRNAKPSKVAGSQGSQQGQRIDRRDPRRSN</sequence>
<comment type="caution">
    <text evidence="5">The sequence shown here is derived from an EMBL/GenBank/DDBJ whole genome shotgun (WGS) entry which is preliminary data.</text>
</comment>
<dbReference type="GO" id="GO:0006898">
    <property type="term" value="P:receptor-mediated endocytosis"/>
    <property type="evidence" value="ECO:0007669"/>
    <property type="project" value="TreeGrafter"/>
</dbReference>
<dbReference type="GO" id="GO:0071439">
    <property type="term" value="C:clathrin complex"/>
    <property type="evidence" value="ECO:0007669"/>
    <property type="project" value="TreeGrafter"/>
</dbReference>
<evidence type="ECO:0000313" key="5">
    <source>
        <dbReference type="EMBL" id="OWA53992.1"/>
    </source>
</evidence>
<name>A0A9X6RNG5_HYPEX</name>
<protein>
    <submittedName>
        <fullName evidence="5">Clathrin heavy chain 1</fullName>
    </submittedName>
</protein>
<dbReference type="EMBL" id="MTYJ01000362">
    <property type="protein sequence ID" value="OWA53992.1"/>
    <property type="molecule type" value="Genomic_DNA"/>
</dbReference>
<dbReference type="GO" id="GO:0140662">
    <property type="term" value="F:ATP-dependent protein folding chaperone"/>
    <property type="evidence" value="ECO:0007669"/>
    <property type="project" value="InterPro"/>
</dbReference>
<feature type="compositionally biased region" description="Basic and acidic residues" evidence="4">
    <location>
        <begin position="828"/>
        <end position="838"/>
    </location>
</feature>
<keyword evidence="2" id="KW-0547">Nucleotide-binding</keyword>
<dbReference type="Gene3D" id="3.30.30.30">
    <property type="match status" value="1"/>
</dbReference>
<feature type="compositionally biased region" description="Polar residues" evidence="4">
    <location>
        <begin position="818"/>
        <end position="827"/>
    </location>
</feature>
<dbReference type="InterPro" id="IPR013126">
    <property type="entry name" value="Hsp_70_fam"/>
</dbReference>
<dbReference type="SUPFAM" id="SSF48371">
    <property type="entry name" value="ARM repeat"/>
    <property type="match status" value="1"/>
</dbReference>
<dbReference type="Proteomes" id="UP000192578">
    <property type="component" value="Unassembled WGS sequence"/>
</dbReference>
<dbReference type="Gene3D" id="1.25.40.10">
    <property type="entry name" value="Tetratricopeptide repeat domain"/>
    <property type="match status" value="1"/>
</dbReference>
<keyword evidence="3" id="KW-0067">ATP-binding</keyword>
<accession>A0A9X6RNG5</accession>
<dbReference type="InterPro" id="IPR016024">
    <property type="entry name" value="ARM-type_fold"/>
</dbReference>
<dbReference type="PANTHER" id="PTHR10292">
    <property type="entry name" value="CLATHRIN HEAVY CHAIN RELATED"/>
    <property type="match status" value="1"/>
</dbReference>
<dbReference type="InterPro" id="IPR011990">
    <property type="entry name" value="TPR-like_helical_dom_sf"/>
</dbReference>
<dbReference type="AlphaFoldDB" id="A0A9X6RNG5"/>
<dbReference type="Gene3D" id="3.90.640.10">
    <property type="entry name" value="Actin, Chain A, domain 4"/>
    <property type="match status" value="1"/>
</dbReference>
<dbReference type="InterPro" id="IPR043129">
    <property type="entry name" value="ATPase_NBD"/>
</dbReference>
<dbReference type="PANTHER" id="PTHR10292:SF1">
    <property type="entry name" value="CLATHRIN HEAVY CHAIN"/>
    <property type="match status" value="1"/>
</dbReference>
<organism evidence="5 6">
    <name type="scientific">Hypsibius exemplaris</name>
    <name type="common">Freshwater tardigrade</name>
    <dbReference type="NCBI Taxonomy" id="2072580"/>
    <lineage>
        <taxon>Eukaryota</taxon>
        <taxon>Metazoa</taxon>
        <taxon>Ecdysozoa</taxon>
        <taxon>Tardigrada</taxon>
        <taxon>Eutardigrada</taxon>
        <taxon>Parachela</taxon>
        <taxon>Hypsibioidea</taxon>
        <taxon>Hypsibiidae</taxon>
        <taxon>Hypsibius</taxon>
    </lineage>
</organism>
<dbReference type="GO" id="GO:0005524">
    <property type="term" value="F:ATP binding"/>
    <property type="evidence" value="ECO:0007669"/>
    <property type="project" value="UniProtKB-KW"/>
</dbReference>
<feature type="region of interest" description="Disordered" evidence="4">
    <location>
        <begin position="806"/>
        <end position="838"/>
    </location>
</feature>
<dbReference type="Gene3D" id="3.30.420.40">
    <property type="match status" value="2"/>
</dbReference>
<evidence type="ECO:0000313" key="6">
    <source>
        <dbReference type="Proteomes" id="UP000192578"/>
    </source>
</evidence>
<comment type="similarity">
    <text evidence="1">Belongs to the heat shock protein 70 family.</text>
</comment>
<dbReference type="GO" id="GO:0032051">
    <property type="term" value="F:clathrin light chain binding"/>
    <property type="evidence" value="ECO:0007669"/>
    <property type="project" value="TreeGrafter"/>
</dbReference>
<proteinExistence type="inferred from homology"/>